<gene>
    <name evidence="1" type="ORF">PIB30_041577</name>
</gene>
<evidence type="ECO:0000313" key="2">
    <source>
        <dbReference type="Proteomes" id="UP001341840"/>
    </source>
</evidence>
<organism evidence="1 2">
    <name type="scientific">Stylosanthes scabra</name>
    <dbReference type="NCBI Taxonomy" id="79078"/>
    <lineage>
        <taxon>Eukaryota</taxon>
        <taxon>Viridiplantae</taxon>
        <taxon>Streptophyta</taxon>
        <taxon>Embryophyta</taxon>
        <taxon>Tracheophyta</taxon>
        <taxon>Spermatophyta</taxon>
        <taxon>Magnoliopsida</taxon>
        <taxon>eudicotyledons</taxon>
        <taxon>Gunneridae</taxon>
        <taxon>Pentapetalae</taxon>
        <taxon>rosids</taxon>
        <taxon>fabids</taxon>
        <taxon>Fabales</taxon>
        <taxon>Fabaceae</taxon>
        <taxon>Papilionoideae</taxon>
        <taxon>50 kb inversion clade</taxon>
        <taxon>dalbergioids sensu lato</taxon>
        <taxon>Dalbergieae</taxon>
        <taxon>Pterocarpus clade</taxon>
        <taxon>Stylosanthes</taxon>
    </lineage>
</organism>
<accession>A0ABU6RF45</accession>
<reference evidence="1 2" key="1">
    <citation type="journal article" date="2023" name="Plants (Basel)">
        <title>Bridging the Gap: Combining Genomics and Transcriptomics Approaches to Understand Stylosanthes scabra, an Orphan Legume from the Brazilian Caatinga.</title>
        <authorList>
            <person name="Ferreira-Neto J.R.C."/>
            <person name="da Silva M.D."/>
            <person name="Binneck E."/>
            <person name="de Melo N.F."/>
            <person name="da Silva R.H."/>
            <person name="de Melo A.L.T.M."/>
            <person name="Pandolfi V."/>
            <person name="Bustamante F.O."/>
            <person name="Brasileiro-Vidal A.C."/>
            <person name="Benko-Iseppon A.M."/>
        </authorList>
    </citation>
    <scope>NUCLEOTIDE SEQUENCE [LARGE SCALE GENOMIC DNA]</scope>
    <source>
        <tissue evidence="1">Leaves</tissue>
    </source>
</reference>
<name>A0ABU6RF45_9FABA</name>
<keyword evidence="2" id="KW-1185">Reference proteome</keyword>
<comment type="caution">
    <text evidence="1">The sequence shown here is derived from an EMBL/GenBank/DDBJ whole genome shotgun (WGS) entry which is preliminary data.</text>
</comment>
<dbReference type="EMBL" id="JASCZI010030439">
    <property type="protein sequence ID" value="MED6122636.1"/>
    <property type="molecule type" value="Genomic_DNA"/>
</dbReference>
<proteinExistence type="predicted"/>
<dbReference type="Proteomes" id="UP001341840">
    <property type="component" value="Unassembled WGS sequence"/>
</dbReference>
<protein>
    <submittedName>
        <fullName evidence="1">Uncharacterized protein</fullName>
    </submittedName>
</protein>
<evidence type="ECO:0000313" key="1">
    <source>
        <dbReference type="EMBL" id="MED6122636.1"/>
    </source>
</evidence>
<sequence>MNFEVFVIEVLEERKYTCNHLESEDDAIFVKNACGSKIYVPSEVEVLPFEEAVENCEQSISTRCILDDRKSEDLIKEKQMPTKYGRNMKGPIQHKLEVQGLEVESSSNAQIPPGFEDFITEIAEFD</sequence>